<dbReference type="EMBL" id="CYGX02000045">
    <property type="protein sequence ID" value="SIT43738.1"/>
    <property type="molecule type" value="Genomic_DNA"/>
</dbReference>
<reference evidence="1 2" key="1">
    <citation type="submission" date="2016-12" db="EMBL/GenBank/DDBJ databases">
        <authorList>
            <person name="Song W.-J."/>
            <person name="Kurnit D.M."/>
        </authorList>
    </citation>
    <scope>NUCLEOTIDE SEQUENCE [LARGE SCALE GENOMIC DNA]</scope>
    <source>
        <strain evidence="1 2">STM7296</strain>
    </source>
</reference>
<evidence type="ECO:0000313" key="1">
    <source>
        <dbReference type="EMBL" id="SIT43738.1"/>
    </source>
</evidence>
<evidence type="ECO:0000313" key="2">
    <source>
        <dbReference type="Proteomes" id="UP000187012"/>
    </source>
</evidence>
<dbReference type="AlphaFoldDB" id="A0A1N7S9U3"/>
<sequence length="97" mass="10679">MPQSCVLCYFPLKIMALIDKLLGNAIGSSSGPRKAIVRVLLDDAGRVQDVVLKRSCGNVDGDARALAEIRQMKFPRGHLGQGSRTSRRWHELAYAID</sequence>
<organism evidence="1 2">
    <name type="scientific">Paraburkholderia ribeironis</name>
    <dbReference type="NCBI Taxonomy" id="1247936"/>
    <lineage>
        <taxon>Bacteria</taxon>
        <taxon>Pseudomonadati</taxon>
        <taxon>Pseudomonadota</taxon>
        <taxon>Betaproteobacteria</taxon>
        <taxon>Burkholderiales</taxon>
        <taxon>Burkholderiaceae</taxon>
        <taxon>Paraburkholderia</taxon>
    </lineage>
</organism>
<name>A0A1N7S9U3_9BURK</name>
<evidence type="ECO:0008006" key="3">
    <source>
        <dbReference type="Google" id="ProtNLM"/>
    </source>
</evidence>
<dbReference type="Proteomes" id="UP000187012">
    <property type="component" value="Unassembled WGS sequence"/>
</dbReference>
<protein>
    <recommendedName>
        <fullName evidence="3">TonB C-terminal domain-containing protein</fullName>
    </recommendedName>
</protein>
<dbReference type="SUPFAM" id="SSF74653">
    <property type="entry name" value="TolA/TonB C-terminal domain"/>
    <property type="match status" value="1"/>
</dbReference>
<dbReference type="STRING" id="1247936.BN2475_450029"/>
<gene>
    <name evidence="1" type="ORF">BN2475_450029</name>
</gene>
<proteinExistence type="predicted"/>
<keyword evidence="2" id="KW-1185">Reference proteome</keyword>
<accession>A0A1N7S9U3</accession>